<dbReference type="AlphaFoldDB" id="A0A9W9S4L3"/>
<evidence type="ECO:0000256" key="8">
    <source>
        <dbReference type="SAM" id="Phobius"/>
    </source>
</evidence>
<evidence type="ECO:0000313" key="11">
    <source>
        <dbReference type="Proteomes" id="UP001147782"/>
    </source>
</evidence>
<dbReference type="InterPro" id="IPR003663">
    <property type="entry name" value="Sugar/inositol_transpt"/>
</dbReference>
<feature type="non-terminal residue" evidence="10">
    <location>
        <position position="1"/>
    </location>
</feature>
<evidence type="ECO:0000256" key="3">
    <source>
        <dbReference type="ARBA" id="ARBA00022448"/>
    </source>
</evidence>
<dbReference type="GO" id="GO:0016020">
    <property type="term" value="C:membrane"/>
    <property type="evidence" value="ECO:0007669"/>
    <property type="project" value="UniProtKB-SubCell"/>
</dbReference>
<feature type="transmembrane region" description="Helical" evidence="8">
    <location>
        <begin position="321"/>
        <end position="343"/>
    </location>
</feature>
<evidence type="ECO:0000256" key="4">
    <source>
        <dbReference type="ARBA" id="ARBA00022692"/>
    </source>
</evidence>
<feature type="transmembrane region" description="Helical" evidence="8">
    <location>
        <begin position="25"/>
        <end position="51"/>
    </location>
</feature>
<feature type="transmembrane region" description="Helical" evidence="8">
    <location>
        <begin position="355"/>
        <end position="375"/>
    </location>
</feature>
<evidence type="ECO:0000256" key="5">
    <source>
        <dbReference type="ARBA" id="ARBA00022989"/>
    </source>
</evidence>
<keyword evidence="6 8" id="KW-0472">Membrane</keyword>
<feature type="transmembrane region" description="Helical" evidence="8">
    <location>
        <begin position="101"/>
        <end position="120"/>
    </location>
</feature>
<feature type="transmembrane region" description="Helical" evidence="8">
    <location>
        <begin position="160"/>
        <end position="181"/>
    </location>
</feature>
<feature type="transmembrane region" description="Helical" evidence="8">
    <location>
        <begin position="387"/>
        <end position="409"/>
    </location>
</feature>
<comment type="similarity">
    <text evidence="2 7">Belongs to the major facilitator superfamily. Sugar transporter (TC 2.A.1.1) family.</text>
</comment>
<dbReference type="PROSITE" id="PS00217">
    <property type="entry name" value="SUGAR_TRANSPORT_2"/>
    <property type="match status" value="1"/>
</dbReference>
<feature type="transmembrane region" description="Helical" evidence="8">
    <location>
        <begin position="454"/>
        <end position="472"/>
    </location>
</feature>
<feature type="transmembrane region" description="Helical" evidence="8">
    <location>
        <begin position="429"/>
        <end position="448"/>
    </location>
</feature>
<evidence type="ECO:0000256" key="2">
    <source>
        <dbReference type="ARBA" id="ARBA00010992"/>
    </source>
</evidence>
<evidence type="ECO:0000313" key="10">
    <source>
        <dbReference type="EMBL" id="KAJ5370534.1"/>
    </source>
</evidence>
<reference evidence="10" key="1">
    <citation type="submission" date="2022-11" db="EMBL/GenBank/DDBJ databases">
        <authorList>
            <person name="Petersen C."/>
        </authorList>
    </citation>
    <scope>NUCLEOTIDE SEQUENCE</scope>
    <source>
        <strain evidence="10">IBT 29864</strain>
    </source>
</reference>
<dbReference type="Proteomes" id="UP001147782">
    <property type="component" value="Unassembled WGS sequence"/>
</dbReference>
<gene>
    <name evidence="10" type="ORF">N7496_006626</name>
</gene>
<dbReference type="EMBL" id="JAPZBS010000005">
    <property type="protein sequence ID" value="KAJ5370534.1"/>
    <property type="molecule type" value="Genomic_DNA"/>
</dbReference>
<keyword evidence="5 8" id="KW-1133">Transmembrane helix</keyword>
<dbReference type="Gene3D" id="1.20.1250.20">
    <property type="entry name" value="MFS general substrate transporter like domains"/>
    <property type="match status" value="1"/>
</dbReference>
<dbReference type="SUPFAM" id="SSF103473">
    <property type="entry name" value="MFS general substrate transporter"/>
    <property type="match status" value="1"/>
</dbReference>
<name>A0A9W9S4L3_9EURO</name>
<evidence type="ECO:0000259" key="9">
    <source>
        <dbReference type="PROSITE" id="PS50850"/>
    </source>
</evidence>
<feature type="domain" description="Major facilitator superfamily (MFS) profile" evidence="9">
    <location>
        <begin position="27"/>
        <end position="476"/>
    </location>
</feature>
<dbReference type="GO" id="GO:0005351">
    <property type="term" value="F:carbohydrate:proton symporter activity"/>
    <property type="evidence" value="ECO:0007669"/>
    <property type="project" value="TreeGrafter"/>
</dbReference>
<evidence type="ECO:0000256" key="6">
    <source>
        <dbReference type="ARBA" id="ARBA00023136"/>
    </source>
</evidence>
<protein>
    <recommendedName>
        <fullName evidence="9">Major facilitator superfamily (MFS) profile domain-containing protein</fullName>
    </recommendedName>
</protein>
<organism evidence="10 11">
    <name type="scientific">Penicillium cataractarum</name>
    <dbReference type="NCBI Taxonomy" id="2100454"/>
    <lineage>
        <taxon>Eukaryota</taxon>
        <taxon>Fungi</taxon>
        <taxon>Dikarya</taxon>
        <taxon>Ascomycota</taxon>
        <taxon>Pezizomycotina</taxon>
        <taxon>Eurotiomycetes</taxon>
        <taxon>Eurotiomycetidae</taxon>
        <taxon>Eurotiales</taxon>
        <taxon>Aspergillaceae</taxon>
        <taxon>Penicillium</taxon>
    </lineage>
</organism>
<comment type="caution">
    <text evidence="10">The sequence shown here is derived from an EMBL/GenBank/DDBJ whole genome shotgun (WGS) entry which is preliminary data.</text>
</comment>
<feature type="transmembrane region" description="Helical" evidence="8">
    <location>
        <begin position="71"/>
        <end position="94"/>
    </location>
</feature>
<dbReference type="InterPro" id="IPR036259">
    <property type="entry name" value="MFS_trans_sf"/>
</dbReference>
<accession>A0A9W9S4L3</accession>
<dbReference type="PANTHER" id="PTHR48022">
    <property type="entry name" value="PLASTIDIC GLUCOSE TRANSPORTER 4"/>
    <property type="match status" value="1"/>
</dbReference>
<dbReference type="InterPro" id="IPR005829">
    <property type="entry name" value="Sugar_transporter_CS"/>
</dbReference>
<dbReference type="PANTHER" id="PTHR48022:SF21">
    <property type="entry name" value="QUINATE TRANSPORTER, PUTATIVE (AFU_ORTHOLOGUE AFUA_6G06960)-RELATED"/>
    <property type="match status" value="1"/>
</dbReference>
<feature type="transmembrane region" description="Helical" evidence="8">
    <location>
        <begin position="193"/>
        <end position="214"/>
    </location>
</feature>
<keyword evidence="11" id="KW-1185">Reference proteome</keyword>
<sequence length="514" mass="56279">MFLQRFIRNDPIQTDPPEIYNLRTVLVSLVACGGALLFGMDMGVIGGVLTMEPFKEQYGLNNKSETALANLSSNIVSVIQAGAFAGCFVSIWLANRIGRRMSLILASVLVFIGVALQAAASGYIASIYVGRFVAGIAIGIASTVNPLYVSENAPRGIRGLLTGFYQLSIVTGLTLAFWINYGCSLHVKGHAQYIIPLSLQALPAVILFVGMMLANESPRFLAMRTPDKALIVLSKLRNLPVDHPYVQEEMQGILVGLEEERALASSTSWLTLIKEAFTVKSYFRRSFLCITLMMWSNLTGTNAMTYYSATIFESVGLSGSSVSLFATGIYGIVKFIACFIFIVFVTDSLGRRKSLLWTGIVQGLALFFVGFYIRFDPPVEGGNPDAAGYVALVAIYVFAATYQFGWGPVEIPAARMRTLQMGMATASQWLFNFVVAKATPSMFATLGVNGFGTYFVYGSFCFAMVIFTWFLVPETNGLSLEDMNDLFAQNNVRARFTPSRLIVIDTNDDLKVDM</sequence>
<dbReference type="InterPro" id="IPR050360">
    <property type="entry name" value="MFS_Sugar_Transporters"/>
</dbReference>
<dbReference type="GeneID" id="81438734"/>
<evidence type="ECO:0000256" key="1">
    <source>
        <dbReference type="ARBA" id="ARBA00004141"/>
    </source>
</evidence>
<dbReference type="RefSeq" id="XP_056554968.1">
    <property type="nucleotide sequence ID" value="XM_056699555.1"/>
</dbReference>
<evidence type="ECO:0000256" key="7">
    <source>
        <dbReference type="RuleBase" id="RU003346"/>
    </source>
</evidence>
<dbReference type="NCBIfam" id="TIGR00879">
    <property type="entry name" value="SP"/>
    <property type="match status" value="1"/>
</dbReference>
<dbReference type="FunFam" id="1.20.1250.20:FF:000026">
    <property type="entry name" value="MFS quinate transporter QutD"/>
    <property type="match status" value="1"/>
</dbReference>
<proteinExistence type="inferred from homology"/>
<keyword evidence="3 7" id="KW-0813">Transport</keyword>
<dbReference type="PROSITE" id="PS50850">
    <property type="entry name" value="MFS"/>
    <property type="match status" value="1"/>
</dbReference>
<dbReference type="Pfam" id="PF00083">
    <property type="entry name" value="Sugar_tr"/>
    <property type="match status" value="1"/>
</dbReference>
<reference evidence="10" key="2">
    <citation type="journal article" date="2023" name="IMA Fungus">
        <title>Comparative genomic study of the Penicillium genus elucidates a diverse pangenome and 15 lateral gene transfer events.</title>
        <authorList>
            <person name="Petersen C."/>
            <person name="Sorensen T."/>
            <person name="Nielsen M.R."/>
            <person name="Sondergaard T.E."/>
            <person name="Sorensen J.L."/>
            <person name="Fitzpatrick D.A."/>
            <person name="Frisvad J.C."/>
            <person name="Nielsen K.L."/>
        </authorList>
    </citation>
    <scope>NUCLEOTIDE SEQUENCE</scope>
    <source>
        <strain evidence="10">IBT 29864</strain>
    </source>
</reference>
<dbReference type="InterPro" id="IPR020846">
    <property type="entry name" value="MFS_dom"/>
</dbReference>
<keyword evidence="4 8" id="KW-0812">Transmembrane</keyword>
<dbReference type="OrthoDB" id="508119at2759"/>
<feature type="transmembrane region" description="Helical" evidence="8">
    <location>
        <begin position="126"/>
        <end position="148"/>
    </location>
</feature>
<dbReference type="InterPro" id="IPR005828">
    <property type="entry name" value="MFS_sugar_transport-like"/>
</dbReference>
<feature type="transmembrane region" description="Helical" evidence="8">
    <location>
        <begin position="287"/>
        <end position="309"/>
    </location>
</feature>
<comment type="subcellular location">
    <subcellularLocation>
        <location evidence="1">Membrane</location>
        <topology evidence="1">Multi-pass membrane protein</topology>
    </subcellularLocation>
</comment>
<dbReference type="PRINTS" id="PR00171">
    <property type="entry name" value="SUGRTRNSPORT"/>
</dbReference>